<evidence type="ECO:0000313" key="6">
    <source>
        <dbReference type="Proteomes" id="UP000887567"/>
    </source>
</evidence>
<dbReference type="OMA" id="MRTESAW"/>
<dbReference type="OrthoDB" id="5835829at2759"/>
<dbReference type="InterPro" id="IPR002213">
    <property type="entry name" value="UDP_glucos_trans"/>
</dbReference>
<keyword evidence="4" id="KW-1133">Transmembrane helix</keyword>
<evidence type="ECO:0000313" key="5">
    <source>
        <dbReference type="EnsemblMetazoa" id="XP_020892519.1"/>
    </source>
</evidence>
<dbReference type="KEGG" id="epa:110231805"/>
<evidence type="ECO:0000256" key="1">
    <source>
        <dbReference type="ARBA" id="ARBA00009995"/>
    </source>
</evidence>
<feature type="transmembrane region" description="Helical" evidence="4">
    <location>
        <begin position="210"/>
        <end position="237"/>
    </location>
</feature>
<keyword evidence="2" id="KW-0328">Glycosyltransferase</keyword>
<reference evidence="5" key="1">
    <citation type="submission" date="2022-11" db="UniProtKB">
        <authorList>
            <consortium name="EnsemblMetazoa"/>
        </authorList>
    </citation>
    <scope>IDENTIFICATION</scope>
</reference>
<dbReference type="EnsemblMetazoa" id="XM_021036860.2">
    <property type="protein sequence ID" value="XP_020892519.1"/>
    <property type="gene ID" value="LOC110231805"/>
</dbReference>
<keyword evidence="4" id="KW-0812">Transmembrane</keyword>
<name>A0A913WQD4_EXADI</name>
<dbReference type="GeneID" id="110231805"/>
<evidence type="ECO:0008006" key="7">
    <source>
        <dbReference type="Google" id="ProtNLM"/>
    </source>
</evidence>
<dbReference type="Pfam" id="PF00201">
    <property type="entry name" value="UDPGT"/>
    <property type="match status" value="1"/>
</dbReference>
<keyword evidence="3" id="KW-0808">Transferase</keyword>
<keyword evidence="6" id="KW-1185">Reference proteome</keyword>
<comment type="similarity">
    <text evidence="1">Belongs to the UDP-glycosyltransferase family.</text>
</comment>
<sequence length="254" mass="28849">MIGPVNIQPVKPLPPDLQQLMDSSGDDGAIIVSFGSNVASMSKEKVDIMAEAFGRLKQKVIWRLKGYIPPSLSSNIKPVSWLPQSDLLSHKKLRLFVSHVGQNSLYEAAYRGVPLVAIPLFGDQPDNAKLLEFRGFGLSLDYQKLTADDMQSTIERVLKDASFRENAQRISRLMQDRPRSPVQEAGDWIEYALRHESLAHLRPYSGQLAWYQYFLVDVAVFLVLVVLVVIMVIKYAIRLMCWVCCRRDKKQKTQ</sequence>
<evidence type="ECO:0000256" key="2">
    <source>
        <dbReference type="ARBA" id="ARBA00022676"/>
    </source>
</evidence>
<dbReference type="PANTHER" id="PTHR48043:SF145">
    <property type="entry name" value="FI06409P-RELATED"/>
    <property type="match status" value="1"/>
</dbReference>
<evidence type="ECO:0000256" key="4">
    <source>
        <dbReference type="SAM" id="Phobius"/>
    </source>
</evidence>
<accession>A0A913WQD4</accession>
<evidence type="ECO:0000256" key="3">
    <source>
        <dbReference type="ARBA" id="ARBA00022679"/>
    </source>
</evidence>
<dbReference type="FunFam" id="3.40.50.2000:FF:000021">
    <property type="entry name" value="UDP-glucuronosyltransferase"/>
    <property type="match status" value="1"/>
</dbReference>
<dbReference type="SUPFAM" id="SSF53756">
    <property type="entry name" value="UDP-Glycosyltransferase/glycogen phosphorylase"/>
    <property type="match status" value="1"/>
</dbReference>
<dbReference type="PANTHER" id="PTHR48043">
    <property type="entry name" value="EG:EG0003.4 PROTEIN-RELATED"/>
    <property type="match status" value="1"/>
</dbReference>
<dbReference type="GO" id="GO:0008194">
    <property type="term" value="F:UDP-glycosyltransferase activity"/>
    <property type="evidence" value="ECO:0007669"/>
    <property type="project" value="InterPro"/>
</dbReference>
<dbReference type="CDD" id="cd03784">
    <property type="entry name" value="GT1_Gtf-like"/>
    <property type="match status" value="1"/>
</dbReference>
<organism evidence="5 6">
    <name type="scientific">Exaiptasia diaphana</name>
    <name type="common">Tropical sea anemone</name>
    <name type="synonym">Aiptasia pulchella</name>
    <dbReference type="NCBI Taxonomy" id="2652724"/>
    <lineage>
        <taxon>Eukaryota</taxon>
        <taxon>Metazoa</taxon>
        <taxon>Cnidaria</taxon>
        <taxon>Anthozoa</taxon>
        <taxon>Hexacorallia</taxon>
        <taxon>Actiniaria</taxon>
        <taxon>Aiptasiidae</taxon>
        <taxon>Exaiptasia</taxon>
    </lineage>
</organism>
<dbReference type="InterPro" id="IPR050271">
    <property type="entry name" value="UDP-glycosyltransferase"/>
</dbReference>
<dbReference type="AlphaFoldDB" id="A0A913WQD4"/>
<proteinExistence type="inferred from homology"/>
<dbReference type="RefSeq" id="XP_020892519.1">
    <property type="nucleotide sequence ID" value="XM_021036860.2"/>
</dbReference>
<dbReference type="Proteomes" id="UP000887567">
    <property type="component" value="Unplaced"/>
</dbReference>
<keyword evidence="4" id="KW-0472">Membrane</keyword>
<dbReference type="Gene3D" id="3.40.50.2000">
    <property type="entry name" value="Glycogen Phosphorylase B"/>
    <property type="match status" value="1"/>
</dbReference>
<protein>
    <recommendedName>
        <fullName evidence="7">UDP-glucuronosyltransferase</fullName>
    </recommendedName>
</protein>